<comment type="caution">
    <text evidence="3">The sequence shown here is derived from an EMBL/GenBank/DDBJ whole genome shotgun (WGS) entry which is preliminary data.</text>
</comment>
<protein>
    <recommendedName>
        <fullName evidence="5">DUF732 domain-containing protein</fullName>
    </recommendedName>
</protein>
<evidence type="ECO:0000256" key="1">
    <source>
        <dbReference type="SAM" id="MobiDB-lite"/>
    </source>
</evidence>
<dbReference type="Proteomes" id="UP001595698">
    <property type="component" value="Unassembled WGS sequence"/>
</dbReference>
<feature type="region of interest" description="Disordered" evidence="1">
    <location>
        <begin position="1"/>
        <end position="20"/>
    </location>
</feature>
<gene>
    <name evidence="3" type="ORF">ACFOYY_04130</name>
</gene>
<name>A0ABV8EV83_9ACTN</name>
<feature type="transmembrane region" description="Helical" evidence="2">
    <location>
        <begin position="21"/>
        <end position="42"/>
    </location>
</feature>
<reference evidence="4" key="1">
    <citation type="journal article" date="2019" name="Int. J. Syst. Evol. Microbiol.">
        <title>The Global Catalogue of Microorganisms (GCM) 10K type strain sequencing project: providing services to taxonomists for standard genome sequencing and annotation.</title>
        <authorList>
            <consortium name="The Broad Institute Genomics Platform"/>
            <consortium name="The Broad Institute Genome Sequencing Center for Infectious Disease"/>
            <person name="Wu L."/>
            <person name="Ma J."/>
        </authorList>
    </citation>
    <scope>NUCLEOTIDE SEQUENCE [LARGE SCALE GENOMIC DNA]</scope>
    <source>
        <strain evidence="4">TBRC 7912</strain>
    </source>
</reference>
<keyword evidence="2" id="KW-1133">Transmembrane helix</keyword>
<evidence type="ECO:0000256" key="2">
    <source>
        <dbReference type="SAM" id="Phobius"/>
    </source>
</evidence>
<organism evidence="3 4">
    <name type="scientific">Streptosporangium jomthongense</name>
    <dbReference type="NCBI Taxonomy" id="1193683"/>
    <lineage>
        <taxon>Bacteria</taxon>
        <taxon>Bacillati</taxon>
        <taxon>Actinomycetota</taxon>
        <taxon>Actinomycetes</taxon>
        <taxon>Streptosporangiales</taxon>
        <taxon>Streptosporangiaceae</taxon>
        <taxon>Streptosporangium</taxon>
    </lineage>
</organism>
<evidence type="ECO:0008006" key="5">
    <source>
        <dbReference type="Google" id="ProtNLM"/>
    </source>
</evidence>
<evidence type="ECO:0000313" key="3">
    <source>
        <dbReference type="EMBL" id="MFC3979295.1"/>
    </source>
</evidence>
<sequence>MGTLGKRSPGRDRGPKRHSPLKALVLTAVTGFALVSGIGAVGDRISRAHNAVKASTPAPTTPAPGPPSAGTSVGVSPDARRVRALLGALREIDPALGAAPGRGEPVGRALASCRDLAEGTDRAEARRRVRARFGETVVTGSRKAERVLTAIERTLCSP</sequence>
<proteinExistence type="predicted"/>
<feature type="compositionally biased region" description="Low complexity" evidence="1">
    <location>
        <begin position="68"/>
        <end position="77"/>
    </location>
</feature>
<keyword evidence="2" id="KW-0812">Transmembrane</keyword>
<feature type="region of interest" description="Disordered" evidence="1">
    <location>
        <begin position="52"/>
        <end position="77"/>
    </location>
</feature>
<dbReference type="EMBL" id="JBHSBC010000002">
    <property type="protein sequence ID" value="MFC3979295.1"/>
    <property type="molecule type" value="Genomic_DNA"/>
</dbReference>
<accession>A0ABV8EV83</accession>
<evidence type="ECO:0000313" key="4">
    <source>
        <dbReference type="Proteomes" id="UP001595698"/>
    </source>
</evidence>
<keyword evidence="2" id="KW-0472">Membrane</keyword>
<keyword evidence="4" id="KW-1185">Reference proteome</keyword>
<dbReference type="RefSeq" id="WP_386187952.1">
    <property type="nucleotide sequence ID" value="NZ_JBHSBC010000002.1"/>
</dbReference>